<proteinExistence type="predicted"/>
<dbReference type="SUPFAM" id="SSF51126">
    <property type="entry name" value="Pectin lyase-like"/>
    <property type="match status" value="1"/>
</dbReference>
<evidence type="ECO:0000256" key="1">
    <source>
        <dbReference type="SAM" id="MobiDB-lite"/>
    </source>
</evidence>
<dbReference type="Gene3D" id="2.160.20.10">
    <property type="entry name" value="Single-stranded right-handed beta-helix, Pectin lyase-like"/>
    <property type="match status" value="1"/>
</dbReference>
<evidence type="ECO:0000313" key="3">
    <source>
        <dbReference type="Proteomes" id="UP000733611"/>
    </source>
</evidence>
<dbReference type="AlphaFoldDB" id="A0A948THZ7"/>
<dbReference type="InterPro" id="IPR012334">
    <property type="entry name" value="Pectin_lyas_fold"/>
</dbReference>
<dbReference type="Proteomes" id="UP000733611">
    <property type="component" value="Unassembled WGS sequence"/>
</dbReference>
<organism evidence="2 3">
    <name type="scientific">Candidatus Anaerobiospirillum pullicola</name>
    <dbReference type="NCBI Taxonomy" id="2838451"/>
    <lineage>
        <taxon>Bacteria</taxon>
        <taxon>Pseudomonadati</taxon>
        <taxon>Pseudomonadota</taxon>
        <taxon>Gammaproteobacteria</taxon>
        <taxon>Aeromonadales</taxon>
        <taxon>Succinivibrionaceae</taxon>
        <taxon>Anaerobiospirillum</taxon>
    </lineage>
</organism>
<gene>
    <name evidence="2" type="ORF">H9847_10470</name>
</gene>
<sequence length="351" mass="38939">MSDTRENVCNPASRSDVDASTAVAAQERETPSAVVTSSSAAAAVASAPQAAEPQAASAVPEAPEDVLKGRKLIENQSLDQERALYNTNHALIRNCHFGGLADGESALKESSDFEVVDSVFDMRYVLWHDRNFVLRNVTLNEPTRAPLWYDSHGLIENSTLHSIKNIRECLNMTLRNCDIDSDEFGWKCSALTLEDCKINSVYGFLDSKNLVLRRVNSTGKYVLQYVENAEIEDCTFDTKDCLWHARNVTVKNSTISSEYLAWYSDGLTLINCKIISTQPLCYCRNLKLINCTMETCDRAFEYSDVDATIKGHIQSITNPRSGIIRADSIGEIIKGNEVMECNADIVLNATL</sequence>
<comment type="caution">
    <text evidence="2">The sequence shown here is derived from an EMBL/GenBank/DDBJ whole genome shotgun (WGS) entry which is preliminary data.</text>
</comment>
<feature type="region of interest" description="Disordered" evidence="1">
    <location>
        <begin position="1"/>
        <end position="62"/>
    </location>
</feature>
<reference evidence="2" key="1">
    <citation type="journal article" date="2021" name="PeerJ">
        <title>Extensive microbial diversity within the chicken gut microbiome revealed by metagenomics and culture.</title>
        <authorList>
            <person name="Gilroy R."/>
            <person name="Ravi A."/>
            <person name="Getino M."/>
            <person name="Pursley I."/>
            <person name="Horton D.L."/>
            <person name="Alikhan N.F."/>
            <person name="Baker D."/>
            <person name="Gharbi K."/>
            <person name="Hall N."/>
            <person name="Watson M."/>
            <person name="Adriaenssens E.M."/>
            <person name="Foster-Nyarko E."/>
            <person name="Jarju S."/>
            <person name="Secka A."/>
            <person name="Antonio M."/>
            <person name="Oren A."/>
            <person name="Chaudhuri R.R."/>
            <person name="La Ragione R."/>
            <person name="Hildebrand F."/>
            <person name="Pallen M.J."/>
        </authorList>
    </citation>
    <scope>NUCLEOTIDE SEQUENCE</scope>
    <source>
        <strain evidence="2">378</strain>
    </source>
</reference>
<protein>
    <submittedName>
        <fullName evidence="2">DUF3737 family protein</fullName>
    </submittedName>
</protein>
<dbReference type="Pfam" id="PF12541">
    <property type="entry name" value="DUF3737"/>
    <property type="match status" value="1"/>
</dbReference>
<dbReference type="InterPro" id="IPR011050">
    <property type="entry name" value="Pectin_lyase_fold/virulence"/>
</dbReference>
<accession>A0A948THZ7</accession>
<name>A0A948THZ7_9GAMM</name>
<feature type="compositionally biased region" description="Low complexity" evidence="1">
    <location>
        <begin position="31"/>
        <end position="61"/>
    </location>
</feature>
<evidence type="ECO:0000313" key="2">
    <source>
        <dbReference type="EMBL" id="MBU3845266.1"/>
    </source>
</evidence>
<dbReference type="EMBL" id="JAHLFE010000215">
    <property type="protein sequence ID" value="MBU3845266.1"/>
    <property type="molecule type" value="Genomic_DNA"/>
</dbReference>
<reference evidence="2" key="2">
    <citation type="submission" date="2021-04" db="EMBL/GenBank/DDBJ databases">
        <authorList>
            <person name="Gilroy R."/>
        </authorList>
    </citation>
    <scope>NUCLEOTIDE SEQUENCE</scope>
    <source>
        <strain evidence="2">378</strain>
    </source>
</reference>
<dbReference type="InterPro" id="IPR022208">
    <property type="entry name" value="DUF3737"/>
</dbReference>